<dbReference type="PROSITE" id="PS51005">
    <property type="entry name" value="NAC"/>
    <property type="match status" value="1"/>
</dbReference>
<evidence type="ECO:0000256" key="1">
    <source>
        <dbReference type="ARBA" id="ARBA00023015"/>
    </source>
</evidence>
<dbReference type="Pfam" id="PF02365">
    <property type="entry name" value="NAM"/>
    <property type="match status" value="1"/>
</dbReference>
<evidence type="ECO:0000313" key="7">
    <source>
        <dbReference type="Proteomes" id="UP001604336"/>
    </source>
</evidence>
<evidence type="ECO:0000313" key="6">
    <source>
        <dbReference type="EMBL" id="KAL2505470.1"/>
    </source>
</evidence>
<comment type="caution">
    <text evidence="6">The sequence shown here is derived from an EMBL/GenBank/DDBJ whole genome shotgun (WGS) entry which is preliminary data.</text>
</comment>
<dbReference type="InterPro" id="IPR003441">
    <property type="entry name" value="NAC-dom"/>
</dbReference>
<evidence type="ECO:0000256" key="3">
    <source>
        <dbReference type="ARBA" id="ARBA00023163"/>
    </source>
</evidence>
<dbReference type="PANTHER" id="PTHR31719:SF130">
    <property type="entry name" value="NAC DOMAIN-CONTAINING PROTEIN 18"/>
    <property type="match status" value="1"/>
</dbReference>
<accession>A0ABD1SYC5</accession>
<keyword evidence="7" id="KW-1185">Reference proteome</keyword>
<keyword evidence="2" id="KW-0238">DNA-binding</keyword>
<proteinExistence type="predicted"/>
<organism evidence="6 7">
    <name type="scientific">Abeliophyllum distichum</name>
    <dbReference type="NCBI Taxonomy" id="126358"/>
    <lineage>
        <taxon>Eukaryota</taxon>
        <taxon>Viridiplantae</taxon>
        <taxon>Streptophyta</taxon>
        <taxon>Embryophyta</taxon>
        <taxon>Tracheophyta</taxon>
        <taxon>Spermatophyta</taxon>
        <taxon>Magnoliopsida</taxon>
        <taxon>eudicotyledons</taxon>
        <taxon>Gunneridae</taxon>
        <taxon>Pentapetalae</taxon>
        <taxon>asterids</taxon>
        <taxon>lamiids</taxon>
        <taxon>Lamiales</taxon>
        <taxon>Oleaceae</taxon>
        <taxon>Forsythieae</taxon>
        <taxon>Abeliophyllum</taxon>
    </lineage>
</organism>
<dbReference type="PANTHER" id="PTHR31719">
    <property type="entry name" value="NAC TRANSCRIPTION FACTOR 56"/>
    <property type="match status" value="1"/>
</dbReference>
<dbReference type="EMBL" id="JBFOLK010000006">
    <property type="protein sequence ID" value="KAL2505470.1"/>
    <property type="molecule type" value="Genomic_DNA"/>
</dbReference>
<reference evidence="7" key="1">
    <citation type="submission" date="2024-07" db="EMBL/GenBank/DDBJ databases">
        <title>Two chromosome-level genome assemblies of Korean endemic species Abeliophyllum distichum and Forsythia ovata (Oleaceae).</title>
        <authorList>
            <person name="Jang H."/>
        </authorList>
    </citation>
    <scope>NUCLEOTIDE SEQUENCE [LARGE SCALE GENOMIC DNA]</scope>
</reference>
<dbReference type="InterPro" id="IPR036093">
    <property type="entry name" value="NAC_dom_sf"/>
</dbReference>
<dbReference type="SUPFAM" id="SSF101941">
    <property type="entry name" value="NAC domain"/>
    <property type="match status" value="1"/>
</dbReference>
<dbReference type="GO" id="GO:0003677">
    <property type="term" value="F:DNA binding"/>
    <property type="evidence" value="ECO:0007669"/>
    <property type="project" value="UniProtKB-KW"/>
</dbReference>
<sequence>MEMPRSQIQRNESLKIPVGFRFYPTDQELVIHYLKRKVHSLQFPATVIPEFDIFQTNPWELPGDLWEKRYFFSKRKMNLNKCSVSAGCGYWKAIGKDKKIVAPGNNQTIAKKKSFIFYKGNCTKTRWVMHQYCLVGSLTTPFSTQKFTMPVGEWVVCCLFWRKKKGKNQFKKKRLMDLQVIMGNNISQIASPSCSSGITEISCDDLDQEASSDCIIFQPST</sequence>
<dbReference type="Proteomes" id="UP001604336">
    <property type="component" value="Unassembled WGS sequence"/>
</dbReference>
<keyword evidence="3" id="KW-0804">Transcription</keyword>
<evidence type="ECO:0000259" key="5">
    <source>
        <dbReference type="PROSITE" id="PS51005"/>
    </source>
</evidence>
<feature type="domain" description="NAC" evidence="5">
    <location>
        <begin position="16"/>
        <end position="162"/>
    </location>
</feature>
<protein>
    <submittedName>
        <fullName evidence="6">NAC domain containing protein 83</fullName>
    </submittedName>
</protein>
<evidence type="ECO:0000256" key="4">
    <source>
        <dbReference type="ARBA" id="ARBA00023242"/>
    </source>
</evidence>
<dbReference type="AlphaFoldDB" id="A0ABD1SYC5"/>
<name>A0ABD1SYC5_9LAMI</name>
<keyword evidence="1" id="KW-0805">Transcription regulation</keyword>
<keyword evidence="4" id="KW-0539">Nucleus</keyword>
<dbReference type="Gene3D" id="2.170.150.80">
    <property type="entry name" value="NAC domain"/>
    <property type="match status" value="1"/>
</dbReference>
<evidence type="ECO:0000256" key="2">
    <source>
        <dbReference type="ARBA" id="ARBA00023125"/>
    </source>
</evidence>
<gene>
    <name evidence="6" type="ORF">Adt_21091</name>
</gene>